<evidence type="ECO:0000259" key="11">
    <source>
        <dbReference type="PROSITE" id="PS00125"/>
    </source>
</evidence>
<dbReference type="Gene3D" id="3.60.21.10">
    <property type="match status" value="1"/>
</dbReference>
<comment type="catalytic activity">
    <reaction evidence="8 10">
        <text>O-phospho-L-threonyl-[protein] + H2O = L-threonyl-[protein] + phosphate</text>
        <dbReference type="Rhea" id="RHEA:47004"/>
        <dbReference type="Rhea" id="RHEA-COMP:11060"/>
        <dbReference type="Rhea" id="RHEA-COMP:11605"/>
        <dbReference type="ChEBI" id="CHEBI:15377"/>
        <dbReference type="ChEBI" id="CHEBI:30013"/>
        <dbReference type="ChEBI" id="CHEBI:43474"/>
        <dbReference type="ChEBI" id="CHEBI:61977"/>
        <dbReference type="EC" id="3.1.3.16"/>
    </reaction>
</comment>
<dbReference type="GO" id="GO:0007060">
    <property type="term" value="P:male meiosis chromosome segregation"/>
    <property type="evidence" value="ECO:0007669"/>
    <property type="project" value="UniProtKB-ARBA"/>
</dbReference>
<dbReference type="GO" id="GO:0031143">
    <property type="term" value="C:pseudopodium"/>
    <property type="evidence" value="ECO:0007669"/>
    <property type="project" value="UniProtKB-SubCell"/>
</dbReference>
<dbReference type="GO" id="GO:0018991">
    <property type="term" value="P:egg-laying behavior"/>
    <property type="evidence" value="ECO:0007669"/>
    <property type="project" value="UniProtKB-ARBA"/>
</dbReference>
<evidence type="ECO:0000256" key="1">
    <source>
        <dbReference type="ARBA" id="ARBA00008294"/>
    </source>
</evidence>
<comment type="catalytic activity">
    <reaction evidence="7">
        <text>O-phospho-L-seryl-[protein] + H2O = L-seryl-[protein] + phosphate</text>
        <dbReference type="Rhea" id="RHEA:20629"/>
        <dbReference type="Rhea" id="RHEA-COMP:9863"/>
        <dbReference type="Rhea" id="RHEA-COMP:11604"/>
        <dbReference type="ChEBI" id="CHEBI:15377"/>
        <dbReference type="ChEBI" id="CHEBI:29999"/>
        <dbReference type="ChEBI" id="CHEBI:43474"/>
        <dbReference type="ChEBI" id="CHEBI:83421"/>
        <dbReference type="EC" id="3.1.3.16"/>
    </reaction>
</comment>
<evidence type="ECO:0000256" key="5">
    <source>
        <dbReference type="ARBA" id="ARBA00023211"/>
    </source>
</evidence>
<dbReference type="Pfam" id="PF00149">
    <property type="entry name" value="Metallophos"/>
    <property type="match status" value="1"/>
</dbReference>
<dbReference type="GO" id="GO:0005634">
    <property type="term" value="C:nucleus"/>
    <property type="evidence" value="ECO:0007669"/>
    <property type="project" value="TreeGrafter"/>
</dbReference>
<dbReference type="GO" id="GO:0097723">
    <property type="term" value="P:amoeboid sperm motility"/>
    <property type="evidence" value="ECO:0007669"/>
    <property type="project" value="UniProtKB-ARBA"/>
</dbReference>
<organism evidence="12 13">
    <name type="scientific">Bursaphelenchus xylophilus</name>
    <name type="common">Pinewood nematode worm</name>
    <name type="synonym">Aphelenchoides xylophilus</name>
    <dbReference type="NCBI Taxonomy" id="6326"/>
    <lineage>
        <taxon>Eukaryota</taxon>
        <taxon>Metazoa</taxon>
        <taxon>Ecdysozoa</taxon>
        <taxon>Nematoda</taxon>
        <taxon>Chromadorea</taxon>
        <taxon>Rhabditida</taxon>
        <taxon>Tylenchina</taxon>
        <taxon>Tylenchomorpha</taxon>
        <taxon>Aphelenchoidea</taxon>
        <taxon>Aphelenchoididae</taxon>
        <taxon>Bursaphelenchus</taxon>
    </lineage>
</organism>
<comment type="function">
    <text evidence="9">Probable phosphatase which plays a redundant role with gsp-4 in spermatogenesis by regulating sister chromatid segregation during meiosis. In addition, involved in sperm motility by controlling the dynamic disassembly of major sperm proteins (MSP) in the spermatozoan pseudopodium.</text>
</comment>
<dbReference type="PROSITE" id="PS00125">
    <property type="entry name" value="SER_THR_PHOSPHATASE"/>
    <property type="match status" value="1"/>
</dbReference>
<accession>A0A1I7RZ56</accession>
<evidence type="ECO:0000256" key="6">
    <source>
        <dbReference type="ARBA" id="ARBA00037818"/>
    </source>
</evidence>
<dbReference type="Proteomes" id="UP000095284">
    <property type="component" value="Unplaced"/>
</dbReference>
<comment type="similarity">
    <text evidence="1 10">Belongs to the PPP phosphatase family.</text>
</comment>
<dbReference type="PRINTS" id="PR00114">
    <property type="entry name" value="STPHPHTASE"/>
</dbReference>
<dbReference type="WBParaSite" id="BXY_0602400.1">
    <property type="protein sequence ID" value="BXY_0602400.1"/>
    <property type="gene ID" value="BXY_0602400"/>
</dbReference>
<dbReference type="PANTHER" id="PTHR11668">
    <property type="entry name" value="SERINE/THREONINE PROTEIN PHOSPHATASE"/>
    <property type="match status" value="1"/>
</dbReference>
<dbReference type="GO" id="GO:0004722">
    <property type="term" value="F:protein serine/threonine phosphatase activity"/>
    <property type="evidence" value="ECO:0007669"/>
    <property type="project" value="UniProtKB-EC"/>
</dbReference>
<dbReference type="EC" id="3.1.3.16" evidence="10"/>
<dbReference type="eggNOG" id="KOG0374">
    <property type="taxonomic scope" value="Eukaryota"/>
</dbReference>
<evidence type="ECO:0000256" key="4">
    <source>
        <dbReference type="ARBA" id="ARBA00022912"/>
    </source>
</evidence>
<feature type="domain" description="Serine/threonine specific protein phosphatases" evidence="11">
    <location>
        <begin position="225"/>
        <end position="230"/>
    </location>
</feature>
<evidence type="ECO:0000256" key="2">
    <source>
        <dbReference type="ARBA" id="ARBA00022723"/>
    </source>
</evidence>
<dbReference type="Pfam" id="PF16891">
    <property type="entry name" value="STPPase_N"/>
    <property type="match status" value="1"/>
</dbReference>
<evidence type="ECO:0000313" key="13">
    <source>
        <dbReference type="WBParaSite" id="BXY_0602400.1"/>
    </source>
</evidence>
<dbReference type="InterPro" id="IPR029052">
    <property type="entry name" value="Metallo-depent_PP-like"/>
</dbReference>
<dbReference type="InterPro" id="IPR006186">
    <property type="entry name" value="Ser/Thr-sp_prot-phosphatase"/>
</dbReference>
<dbReference type="InterPro" id="IPR050341">
    <property type="entry name" value="PP1_catalytic_subunit"/>
</dbReference>
<evidence type="ECO:0000256" key="9">
    <source>
        <dbReference type="ARBA" id="ARBA00054219"/>
    </source>
</evidence>
<evidence type="ECO:0000256" key="8">
    <source>
        <dbReference type="ARBA" id="ARBA00048336"/>
    </source>
</evidence>
<dbReference type="GO" id="GO:0005737">
    <property type="term" value="C:cytoplasm"/>
    <property type="evidence" value="ECO:0007669"/>
    <property type="project" value="TreeGrafter"/>
</dbReference>
<keyword evidence="3 10" id="KW-0378">Hydrolase</keyword>
<evidence type="ECO:0000256" key="10">
    <source>
        <dbReference type="RuleBase" id="RU004273"/>
    </source>
</evidence>
<reference evidence="13" key="1">
    <citation type="submission" date="2016-11" db="UniProtKB">
        <authorList>
            <consortium name="WormBaseParasite"/>
        </authorList>
    </citation>
    <scope>IDENTIFICATION</scope>
</reference>
<protein>
    <recommendedName>
        <fullName evidence="10">Serine/threonine-protein phosphatase</fullName>
        <ecNumber evidence="10">3.1.3.16</ecNumber>
    </recommendedName>
</protein>
<dbReference type="PANTHER" id="PTHR11668:SF492">
    <property type="entry name" value="SERINE_THREONINE-PROTEIN PHOSPHATASE PP1-DELTA-RELATED"/>
    <property type="match status" value="1"/>
</dbReference>
<evidence type="ECO:0000256" key="7">
    <source>
        <dbReference type="ARBA" id="ARBA00047761"/>
    </source>
</evidence>
<dbReference type="GO" id="GO:0031272">
    <property type="term" value="P:regulation of pseudopodium assembly"/>
    <property type="evidence" value="ECO:0007669"/>
    <property type="project" value="UniProtKB-ARBA"/>
</dbReference>
<sequence>MVYAFVKSPPNIRRVAAKPPVDHPKPLRVIDEWMYLPNSFSIIERINSVRLFLSPGQAKSPSSYQPESLGTAISLNQRETENIRYSIVMAGATPVITPAPLLTQNVPLAKLDLDELICKILNVGSPGCSLTKVVRETELLQLCMSVREVFLQQSSMVEVDPPIKICGDTHGQFSDVMRLFDRAGFPPAANYLFLGDYVDRGRQNLETISLFFCYKLKYPENFFLLRGNHECSAINRVYGFFEECNRRYQSVRLWQTFQDAFNAMPFAGLVGGKILCMHGGLSPQLKNLDQLRTLTRPVDPPNPSLYIDLLWSDPDAWTKGWQPNTRGVSYVFGTDIVNSSLQQLEIDLIARAHQVVQDGYEFFANRKLVTIFSAPHYCGQFDNAAAMMNVDDNLTCSFTILRPTAKAVRLSTLPAHGHLKKDN</sequence>
<evidence type="ECO:0000313" key="12">
    <source>
        <dbReference type="Proteomes" id="UP000095284"/>
    </source>
</evidence>
<name>A0A1I7RZ56_BURXY</name>
<dbReference type="InterPro" id="IPR004843">
    <property type="entry name" value="Calcineurin-like_PHP"/>
</dbReference>
<proteinExistence type="inferred from homology"/>
<dbReference type="FunFam" id="3.60.21.10:FF:000026">
    <property type="entry name" value="Serine/threonine-protein phosphatase"/>
    <property type="match status" value="1"/>
</dbReference>
<dbReference type="InterPro" id="IPR031675">
    <property type="entry name" value="STPPase_N"/>
</dbReference>
<keyword evidence="4" id="KW-0904">Protein phosphatase</keyword>
<keyword evidence="2" id="KW-0479">Metal-binding</keyword>
<dbReference type="SUPFAM" id="SSF56300">
    <property type="entry name" value="Metallo-dependent phosphatases"/>
    <property type="match status" value="1"/>
</dbReference>
<keyword evidence="5" id="KW-0464">Manganese</keyword>
<dbReference type="GO" id="GO:0046872">
    <property type="term" value="F:metal ion binding"/>
    <property type="evidence" value="ECO:0007669"/>
    <property type="project" value="UniProtKB-KW"/>
</dbReference>
<dbReference type="AlphaFoldDB" id="A0A1I7RZ56"/>
<comment type="subcellular location">
    <subcellularLocation>
        <location evidence="6">Cell projection</location>
        <location evidence="6">Pseudopodium</location>
    </subcellularLocation>
</comment>
<dbReference type="SMART" id="SM00156">
    <property type="entry name" value="PP2Ac"/>
    <property type="match status" value="1"/>
</dbReference>
<dbReference type="GO" id="GO:0000785">
    <property type="term" value="C:chromatin"/>
    <property type="evidence" value="ECO:0007669"/>
    <property type="project" value="UniProtKB-ARBA"/>
</dbReference>
<evidence type="ECO:0000256" key="3">
    <source>
        <dbReference type="ARBA" id="ARBA00022801"/>
    </source>
</evidence>